<accession>A0ACC4ATT0</accession>
<keyword evidence="2" id="KW-1185">Reference proteome</keyword>
<comment type="caution">
    <text evidence="1">The sequence shown here is derived from an EMBL/GenBank/DDBJ whole genome shotgun (WGS) entry which is preliminary data.</text>
</comment>
<evidence type="ECO:0000313" key="1">
    <source>
        <dbReference type="EMBL" id="KAL3569627.1"/>
    </source>
</evidence>
<sequence>MGSRRTPSTAWLYFLHFSNSTIGLIWLRTKQWPFIAGTIALENGNLKGSSKEIRHGRTAHNMSSSFMRQELQLRTALLYQKFDVGMLRNLLTNLQRELIIAIFALWQHKITSGEIFTSWVPYYQTSSWFLAPSLFCGGIANLLERNKKYDRLENAAEHAGAVIFAFKNKLDISLGVALGSATQIAMFHFCVIVAWILGIEMDLNFNLPRDWGALTLSIITTAFTLQDGTSHYLKGLALLLCYVVIGACFFLNKTPLNHGNVIDLGVKSAAGSVIAA</sequence>
<proteinExistence type="predicted"/>
<reference evidence="1 2" key="1">
    <citation type="journal article" date="2024" name="Plant Biotechnol. J.">
        <title>Genome and CRISPR/Cas9 system of a widespread forest tree (Populus alba) in the world.</title>
        <authorList>
            <person name="Liu Y.J."/>
            <person name="Jiang P.F."/>
            <person name="Han X.M."/>
            <person name="Li X.Y."/>
            <person name="Wang H.M."/>
            <person name="Wang Y.J."/>
            <person name="Wang X.X."/>
            <person name="Zeng Q.Y."/>
        </authorList>
    </citation>
    <scope>NUCLEOTIDE SEQUENCE [LARGE SCALE GENOMIC DNA]</scope>
    <source>
        <strain evidence="2">cv. PAL-ZL1</strain>
    </source>
</reference>
<protein>
    <submittedName>
        <fullName evidence="1">Uncharacterized protein</fullName>
    </submittedName>
</protein>
<dbReference type="EMBL" id="RCHU02000016">
    <property type="protein sequence ID" value="KAL3569627.1"/>
    <property type="molecule type" value="Genomic_DNA"/>
</dbReference>
<name>A0ACC4ATT0_POPAL</name>
<gene>
    <name evidence="1" type="ORF">D5086_029517</name>
</gene>
<evidence type="ECO:0000313" key="2">
    <source>
        <dbReference type="Proteomes" id="UP000309997"/>
    </source>
</evidence>
<organism evidence="1 2">
    <name type="scientific">Populus alba</name>
    <name type="common">White poplar</name>
    <dbReference type="NCBI Taxonomy" id="43335"/>
    <lineage>
        <taxon>Eukaryota</taxon>
        <taxon>Viridiplantae</taxon>
        <taxon>Streptophyta</taxon>
        <taxon>Embryophyta</taxon>
        <taxon>Tracheophyta</taxon>
        <taxon>Spermatophyta</taxon>
        <taxon>Magnoliopsida</taxon>
        <taxon>eudicotyledons</taxon>
        <taxon>Gunneridae</taxon>
        <taxon>Pentapetalae</taxon>
        <taxon>rosids</taxon>
        <taxon>fabids</taxon>
        <taxon>Malpighiales</taxon>
        <taxon>Salicaceae</taxon>
        <taxon>Saliceae</taxon>
        <taxon>Populus</taxon>
    </lineage>
</organism>
<dbReference type="Proteomes" id="UP000309997">
    <property type="component" value="Unassembled WGS sequence"/>
</dbReference>